<dbReference type="SUPFAM" id="SSF63418">
    <property type="entry name" value="MurE/MurF N-terminal domain"/>
    <property type="match status" value="1"/>
</dbReference>
<evidence type="ECO:0000259" key="17">
    <source>
        <dbReference type="Pfam" id="PF01225"/>
    </source>
</evidence>
<keyword evidence="6 15" id="KW-0131">Cell cycle</keyword>
<feature type="domain" description="Mur ligase central" evidence="19">
    <location>
        <begin position="123"/>
        <end position="329"/>
    </location>
</feature>
<dbReference type="Pfam" id="PF08245">
    <property type="entry name" value="Mur_ligase_M"/>
    <property type="match status" value="1"/>
</dbReference>
<evidence type="ECO:0000256" key="8">
    <source>
        <dbReference type="ARBA" id="ARBA00050251"/>
    </source>
</evidence>
<evidence type="ECO:0000256" key="15">
    <source>
        <dbReference type="HAMAP-Rule" id="MF_00208"/>
    </source>
</evidence>
<feature type="domain" description="Mur ligase N-terminal catalytic" evidence="17">
    <location>
        <begin position="37"/>
        <end position="109"/>
    </location>
</feature>
<evidence type="ECO:0000313" key="20">
    <source>
        <dbReference type="EMBL" id="EEX67828.1"/>
    </source>
</evidence>
<name>C9KQQ2_9FIRM</name>
<comment type="function">
    <text evidence="9 15">Catalyzes the addition of meso-diaminopimelic acid to the nucleotide precursor UDP-N-acetylmuramoyl-L-alanyl-D-glutamate (UMAG) in the biosynthesis of bacterial cell-wall peptidoglycan.</text>
</comment>
<evidence type="ECO:0000256" key="2">
    <source>
        <dbReference type="ARBA" id="ARBA00005898"/>
    </source>
</evidence>
<feature type="binding site" evidence="15">
    <location>
        <begin position="424"/>
        <end position="427"/>
    </location>
    <ligand>
        <name>meso-2,6-diaminopimelate</name>
        <dbReference type="ChEBI" id="CHEBI:57791"/>
    </ligand>
</feature>
<dbReference type="InterPro" id="IPR005761">
    <property type="entry name" value="UDP-N-AcMur-Glu-dNH2Pim_ligase"/>
</dbReference>
<evidence type="ECO:0000256" key="6">
    <source>
        <dbReference type="ARBA" id="ARBA00023306"/>
    </source>
</evidence>
<dbReference type="HAMAP" id="MF_00208">
    <property type="entry name" value="MurE"/>
    <property type="match status" value="1"/>
</dbReference>
<dbReference type="InterPro" id="IPR013221">
    <property type="entry name" value="Mur_ligase_cen"/>
</dbReference>
<comment type="caution">
    <text evidence="20">The sequence shown here is derived from an EMBL/GenBank/DDBJ whole genome shotgun (WGS) entry which is preliminary data.</text>
</comment>
<dbReference type="AlphaFoldDB" id="C9KQQ2"/>
<dbReference type="InterPro" id="IPR004101">
    <property type="entry name" value="Mur_ligase_C"/>
</dbReference>
<proteinExistence type="inferred from homology"/>
<comment type="similarity">
    <text evidence="2 15">Belongs to the MurCDEF family. MurE subfamily.</text>
</comment>
<keyword evidence="15" id="KW-0547">Nucleotide-binding</keyword>
<feature type="binding site" evidence="15">
    <location>
        <position position="400"/>
    </location>
    <ligand>
        <name>meso-2,6-diaminopimelate</name>
        <dbReference type="ChEBI" id="CHEBI:57791"/>
    </ligand>
</feature>
<dbReference type="HOGENOM" id="CLU_022291_4_1_9"/>
<dbReference type="GO" id="GO:0009252">
    <property type="term" value="P:peptidoglycan biosynthetic process"/>
    <property type="evidence" value="ECO:0007669"/>
    <property type="project" value="UniProtKB-UniRule"/>
</dbReference>
<evidence type="ECO:0000259" key="18">
    <source>
        <dbReference type="Pfam" id="PF02875"/>
    </source>
</evidence>
<comment type="subcellular location">
    <subcellularLocation>
        <location evidence="15 16">Cytoplasm</location>
    </subcellularLocation>
</comment>
<gene>
    <name evidence="15 20" type="primary">murE</name>
    <name evidence="20" type="ORF">MITSMUL_05571</name>
</gene>
<dbReference type="Gene3D" id="3.40.1190.10">
    <property type="entry name" value="Mur-like, catalytic domain"/>
    <property type="match status" value="1"/>
</dbReference>
<dbReference type="Gene3D" id="3.40.1390.10">
    <property type="entry name" value="MurE/MurF, N-terminal domain"/>
    <property type="match status" value="1"/>
</dbReference>
<dbReference type="FunFam" id="3.90.190.20:FF:000006">
    <property type="entry name" value="UDP-N-acetylmuramoyl-L-alanyl-D-glutamate--2,6-diaminopimelate ligase"/>
    <property type="match status" value="1"/>
</dbReference>
<evidence type="ECO:0000256" key="14">
    <source>
        <dbReference type="ARBA" id="ARBA00081560"/>
    </source>
</evidence>
<dbReference type="Proteomes" id="UP000003671">
    <property type="component" value="Unassembled WGS sequence"/>
</dbReference>
<evidence type="ECO:0000259" key="19">
    <source>
        <dbReference type="Pfam" id="PF08245"/>
    </source>
</evidence>
<dbReference type="UniPathway" id="UPA00219"/>
<feature type="binding site" evidence="15">
    <location>
        <position position="478"/>
    </location>
    <ligand>
        <name>meso-2,6-diaminopimelate</name>
        <dbReference type="ChEBI" id="CHEBI:57791"/>
    </ligand>
</feature>
<evidence type="ECO:0000256" key="4">
    <source>
        <dbReference type="ARBA" id="ARBA00022960"/>
    </source>
</evidence>
<feature type="short sequence motif" description="Meso-diaminopimelate recognition motif" evidence="15">
    <location>
        <begin position="424"/>
        <end position="427"/>
    </location>
</feature>
<evidence type="ECO:0000256" key="13">
    <source>
        <dbReference type="ARBA" id="ARBA00076158"/>
    </source>
</evidence>
<comment type="pathway">
    <text evidence="1 15 16">Cell wall biogenesis; peptidoglycan biosynthesis.</text>
</comment>
<comment type="cofactor">
    <cofactor evidence="15">
        <name>Mg(2+)</name>
        <dbReference type="ChEBI" id="CHEBI:18420"/>
    </cofactor>
</comment>
<feature type="binding site" evidence="15">
    <location>
        <position position="202"/>
    </location>
    <ligand>
        <name>UDP-N-acetyl-alpha-D-muramoyl-L-alanyl-D-glutamate</name>
        <dbReference type="ChEBI" id="CHEBI:83900"/>
    </ligand>
</feature>
<dbReference type="PANTHER" id="PTHR23135:SF4">
    <property type="entry name" value="UDP-N-ACETYLMURAMOYL-L-ALANYL-D-GLUTAMATE--2,6-DIAMINOPIMELATE LIGASE MURE HOMOLOG, CHLOROPLASTIC"/>
    <property type="match status" value="1"/>
</dbReference>
<feature type="binding site" evidence="15">
    <location>
        <position position="200"/>
    </location>
    <ligand>
        <name>UDP-N-acetyl-alpha-D-muramoyl-L-alanyl-D-glutamate</name>
        <dbReference type="ChEBI" id="CHEBI:83900"/>
    </ligand>
</feature>
<feature type="domain" description="Mur ligase C-terminal" evidence="18">
    <location>
        <begin position="351"/>
        <end position="480"/>
    </location>
</feature>
<feature type="binding site" evidence="15">
    <location>
        <position position="194"/>
    </location>
    <ligand>
        <name>UDP-N-acetyl-alpha-D-muramoyl-L-alanyl-D-glutamate</name>
        <dbReference type="ChEBI" id="CHEBI:83900"/>
    </ligand>
</feature>
<dbReference type="NCBIfam" id="NF001126">
    <property type="entry name" value="PRK00139.1-4"/>
    <property type="match status" value="1"/>
</dbReference>
<keyword evidence="15 20" id="KW-0436">Ligase</keyword>
<feature type="binding site" evidence="15">
    <location>
        <begin position="167"/>
        <end position="168"/>
    </location>
    <ligand>
        <name>UDP-N-acetyl-alpha-D-muramoyl-L-alanyl-D-glutamate</name>
        <dbReference type="ChEBI" id="CHEBI:83900"/>
    </ligand>
</feature>
<keyword evidence="15" id="KW-0067">ATP-binding</keyword>
<evidence type="ECO:0000256" key="16">
    <source>
        <dbReference type="RuleBase" id="RU004135"/>
    </source>
</evidence>
<keyword evidence="4 15" id="KW-0133">Cell shape</keyword>
<keyword evidence="21" id="KW-1185">Reference proteome</keyword>
<dbReference type="GO" id="GO:0000287">
    <property type="term" value="F:magnesium ion binding"/>
    <property type="evidence" value="ECO:0007669"/>
    <property type="project" value="UniProtKB-UniRule"/>
</dbReference>
<dbReference type="Gene3D" id="3.90.190.20">
    <property type="entry name" value="Mur ligase, C-terminal domain"/>
    <property type="match status" value="1"/>
</dbReference>
<keyword evidence="5 15" id="KW-0573">Peptidoglycan synthesis</keyword>
<dbReference type="InterPro" id="IPR036565">
    <property type="entry name" value="Mur-like_cat_sf"/>
</dbReference>
<evidence type="ECO:0000256" key="5">
    <source>
        <dbReference type="ARBA" id="ARBA00022984"/>
    </source>
</evidence>
<dbReference type="SUPFAM" id="SSF53623">
    <property type="entry name" value="MurD-like peptide ligases, catalytic domain"/>
    <property type="match status" value="1"/>
</dbReference>
<comment type="PTM">
    <text evidence="15">Carboxylation is probably crucial for Mg(2+) binding and, consequently, for the gamma-phosphate positioning of ATP.</text>
</comment>
<comment type="caution">
    <text evidence="15">Lacks conserved residue(s) required for the propagation of feature annotation.</text>
</comment>
<dbReference type="NCBIfam" id="TIGR01085">
    <property type="entry name" value="murE"/>
    <property type="match status" value="1"/>
</dbReference>
<dbReference type="Pfam" id="PF02875">
    <property type="entry name" value="Mur_ligase_C"/>
    <property type="match status" value="1"/>
</dbReference>
<sequence>MGLQAEPWGGNNNMKTIGQLADLLTDAVVIGNRDTVITGIEHDSRKVQKGTLFVCIPGVHVDGHKFIPQAVAAGASAIVTTREDVEVPEGIAVLRVKELQPALDTIVPYFHDYPARKMRVVGITGTNGKTTTSYITRAILRKAGYKVGLIGTIQIMIEDEVLPIHNTTPDVVELQHTLAMMRDKGMDYVVMEVSSHALDQNRVAGIEFDTAVFTNLTQDHLDYHKTLKNYMLAKAKLFDHVSETGCKQGKTAVVNIDDAVGATMLAHAKCKHLTYAIEKEADLRATDILVHANGAEFVLHHESFGEMPLKLHITGIFNVYNVMSAVGAALAEHIDAAVIKETLEAFTAVPGRFELVKAGQDFSIIVDYAHTPDGVENVLKTARKIAKKRIIAVFGCGGDRDRTKRPIMGRLAAELADVVIATSDNPRTEDPEFILSQVEEGVDEAIGTKHHELIVDRRHAIYRAIEMAEKDDIVVILGKGHENYQILKDKTIHFDDKEEARAAVAAKLAKKN</sequence>
<dbReference type="GO" id="GO:0008765">
    <property type="term" value="F:UDP-N-acetylmuramoylalanyl-D-glutamate-2,6-diaminopimelate ligase activity"/>
    <property type="evidence" value="ECO:0007669"/>
    <property type="project" value="UniProtKB-UniRule"/>
</dbReference>
<evidence type="ECO:0000256" key="7">
    <source>
        <dbReference type="ARBA" id="ARBA00023316"/>
    </source>
</evidence>
<dbReference type="InterPro" id="IPR000713">
    <property type="entry name" value="Mur_ligase_N"/>
</dbReference>
<dbReference type="NCBIfam" id="NF001124">
    <property type="entry name" value="PRK00139.1-2"/>
    <property type="match status" value="1"/>
</dbReference>
<reference evidence="20" key="1">
    <citation type="submission" date="2009-09" db="EMBL/GenBank/DDBJ databases">
        <authorList>
            <person name="Weinstock G."/>
            <person name="Sodergren E."/>
            <person name="Clifton S."/>
            <person name="Fulton L."/>
            <person name="Fulton B."/>
            <person name="Courtney L."/>
            <person name="Fronick C."/>
            <person name="Harrison M."/>
            <person name="Strong C."/>
            <person name="Farmer C."/>
            <person name="Delahaunty K."/>
            <person name="Markovic C."/>
            <person name="Hall O."/>
            <person name="Minx P."/>
            <person name="Tomlinson C."/>
            <person name="Mitreva M."/>
            <person name="Nelson J."/>
            <person name="Hou S."/>
            <person name="Wollam A."/>
            <person name="Pepin K.H."/>
            <person name="Johnson M."/>
            <person name="Bhonagiri V."/>
            <person name="Nash W.E."/>
            <person name="Warren W."/>
            <person name="Chinwalla A."/>
            <person name="Mardis E.R."/>
            <person name="Wilson R.K."/>
        </authorList>
    </citation>
    <scope>NUCLEOTIDE SEQUENCE [LARGE SCALE GENOMIC DNA]</scope>
    <source>
        <strain evidence="20">DSM 20544</strain>
    </source>
</reference>
<feature type="modified residue" description="N6-carboxylysine" evidence="15">
    <location>
        <position position="234"/>
    </location>
</feature>
<evidence type="ECO:0000256" key="3">
    <source>
        <dbReference type="ARBA" id="ARBA00022618"/>
    </source>
</evidence>
<dbReference type="EC" id="6.3.2.13" evidence="10 15"/>
<dbReference type="eggNOG" id="COG0769">
    <property type="taxonomic scope" value="Bacteria"/>
</dbReference>
<accession>C9KQQ2</accession>
<evidence type="ECO:0000256" key="12">
    <source>
        <dbReference type="ARBA" id="ARBA00075482"/>
    </source>
</evidence>
<feature type="binding site" evidence="15">
    <location>
        <position position="482"/>
    </location>
    <ligand>
        <name>meso-2,6-diaminopimelate</name>
        <dbReference type="ChEBI" id="CHEBI:57791"/>
    </ligand>
</feature>
<evidence type="ECO:0000256" key="10">
    <source>
        <dbReference type="ARBA" id="ARBA00066633"/>
    </source>
</evidence>
<dbReference type="GO" id="GO:0051301">
    <property type="term" value="P:cell division"/>
    <property type="evidence" value="ECO:0007669"/>
    <property type="project" value="UniProtKB-KW"/>
</dbReference>
<evidence type="ECO:0000313" key="21">
    <source>
        <dbReference type="Proteomes" id="UP000003671"/>
    </source>
</evidence>
<dbReference type="PATRIC" id="fig|500635.8.peg.2163"/>
<comment type="catalytic activity">
    <reaction evidence="8 15">
        <text>UDP-N-acetyl-alpha-D-muramoyl-L-alanyl-D-glutamate + meso-2,6-diaminopimelate + ATP = UDP-N-acetyl-alpha-D-muramoyl-L-alanyl-gamma-D-glutamyl-meso-2,6-diaminopimelate + ADP + phosphate + H(+)</text>
        <dbReference type="Rhea" id="RHEA:23676"/>
        <dbReference type="ChEBI" id="CHEBI:15378"/>
        <dbReference type="ChEBI" id="CHEBI:30616"/>
        <dbReference type="ChEBI" id="CHEBI:43474"/>
        <dbReference type="ChEBI" id="CHEBI:57791"/>
        <dbReference type="ChEBI" id="CHEBI:83900"/>
        <dbReference type="ChEBI" id="CHEBI:83905"/>
        <dbReference type="ChEBI" id="CHEBI:456216"/>
        <dbReference type="EC" id="6.3.2.13"/>
    </reaction>
</comment>
<dbReference type="GO" id="GO:0008360">
    <property type="term" value="P:regulation of cell shape"/>
    <property type="evidence" value="ECO:0007669"/>
    <property type="project" value="UniProtKB-KW"/>
</dbReference>
<evidence type="ECO:0000256" key="1">
    <source>
        <dbReference type="ARBA" id="ARBA00004752"/>
    </source>
</evidence>
<dbReference type="GO" id="GO:0005524">
    <property type="term" value="F:ATP binding"/>
    <property type="evidence" value="ECO:0007669"/>
    <property type="project" value="UniProtKB-UniRule"/>
</dbReference>
<keyword evidence="15" id="KW-0460">Magnesium</keyword>
<evidence type="ECO:0000256" key="9">
    <source>
        <dbReference type="ARBA" id="ARBA00056782"/>
    </source>
</evidence>
<feature type="binding site" evidence="15">
    <location>
        <position position="166"/>
    </location>
    <ligand>
        <name>UDP-N-acetyl-alpha-D-muramoyl-L-alanyl-D-glutamate</name>
        <dbReference type="ChEBI" id="CHEBI:83900"/>
    </ligand>
</feature>
<keyword evidence="3 15" id="KW-0132">Cell division</keyword>
<keyword evidence="7 15" id="KW-0961">Cell wall biogenesis/degradation</keyword>
<dbReference type="Pfam" id="PF01225">
    <property type="entry name" value="Mur_ligase"/>
    <property type="match status" value="1"/>
</dbReference>
<organism evidence="20 21">
    <name type="scientific">Mitsuokella multacida DSM 20544</name>
    <dbReference type="NCBI Taxonomy" id="500635"/>
    <lineage>
        <taxon>Bacteria</taxon>
        <taxon>Bacillati</taxon>
        <taxon>Bacillota</taxon>
        <taxon>Negativicutes</taxon>
        <taxon>Selenomonadales</taxon>
        <taxon>Selenomonadaceae</taxon>
        <taxon>Mitsuokella</taxon>
    </lineage>
</organism>
<dbReference type="InterPro" id="IPR036615">
    <property type="entry name" value="Mur_ligase_C_dom_sf"/>
</dbReference>
<dbReference type="STRING" id="500635.MITSMUL_05571"/>
<dbReference type="GO" id="GO:0005737">
    <property type="term" value="C:cytoplasm"/>
    <property type="evidence" value="ECO:0007669"/>
    <property type="project" value="UniProtKB-SubCell"/>
</dbReference>
<feature type="binding site" evidence="15">
    <location>
        <position position="44"/>
    </location>
    <ligand>
        <name>UDP-N-acetyl-alpha-D-muramoyl-L-alanyl-D-glutamate</name>
        <dbReference type="ChEBI" id="CHEBI:83900"/>
    </ligand>
</feature>
<dbReference type="PANTHER" id="PTHR23135">
    <property type="entry name" value="MUR LIGASE FAMILY MEMBER"/>
    <property type="match status" value="1"/>
</dbReference>
<dbReference type="SUPFAM" id="SSF53244">
    <property type="entry name" value="MurD-like peptide ligases, peptide-binding domain"/>
    <property type="match status" value="1"/>
</dbReference>
<evidence type="ECO:0000256" key="11">
    <source>
        <dbReference type="ARBA" id="ARBA00072883"/>
    </source>
</evidence>
<dbReference type="EMBL" id="ABWK02000025">
    <property type="protein sequence ID" value="EEX67828.1"/>
    <property type="molecule type" value="Genomic_DNA"/>
</dbReference>
<keyword evidence="15" id="KW-0963">Cytoplasm</keyword>
<feature type="binding site" evidence="15">
    <location>
        <begin position="125"/>
        <end position="131"/>
    </location>
    <ligand>
        <name>ATP</name>
        <dbReference type="ChEBI" id="CHEBI:30616"/>
    </ligand>
</feature>
<protein>
    <recommendedName>
        <fullName evidence="11 15">UDP-N-acetylmuramoyl-L-alanyl-D-glutamate--2,6-diaminopimelate ligase</fullName>
        <ecNumber evidence="10 15">6.3.2.13</ecNumber>
    </recommendedName>
    <alternativeName>
        <fullName evidence="12 15">Meso-A2pm-adding enzyme</fullName>
    </alternativeName>
    <alternativeName>
        <fullName evidence="13 15">Meso-diaminopimelate-adding enzyme</fullName>
    </alternativeName>
    <alternativeName>
        <fullName evidence="14 15">UDP-MurNAc-L-Ala-D-Glu:meso-diaminopimelate ligase</fullName>
    </alternativeName>
    <alternativeName>
        <fullName evidence="15">UDP-MurNAc-tripeptide synthetase</fullName>
    </alternativeName>
    <alternativeName>
        <fullName evidence="15">UDP-N-acetylmuramyl-tripeptide synthetase</fullName>
    </alternativeName>
</protein>
<dbReference type="GO" id="GO:0071555">
    <property type="term" value="P:cell wall organization"/>
    <property type="evidence" value="ECO:0007669"/>
    <property type="project" value="UniProtKB-KW"/>
</dbReference>
<dbReference type="InterPro" id="IPR035911">
    <property type="entry name" value="MurE/MurF_N"/>
</dbReference>